<dbReference type="RefSeq" id="XP_037219465.1">
    <property type="nucleotide sequence ID" value="XM_037363821.1"/>
</dbReference>
<gene>
    <name evidence="1" type="ORF">MIND_00711900</name>
</gene>
<dbReference type="InterPro" id="IPR052980">
    <property type="entry name" value="Crinkler_effector"/>
</dbReference>
<organism evidence="1 2">
    <name type="scientific">Mycena indigotica</name>
    <dbReference type="NCBI Taxonomy" id="2126181"/>
    <lineage>
        <taxon>Eukaryota</taxon>
        <taxon>Fungi</taxon>
        <taxon>Dikarya</taxon>
        <taxon>Basidiomycota</taxon>
        <taxon>Agaricomycotina</taxon>
        <taxon>Agaricomycetes</taxon>
        <taxon>Agaricomycetidae</taxon>
        <taxon>Agaricales</taxon>
        <taxon>Marasmiineae</taxon>
        <taxon>Mycenaceae</taxon>
        <taxon>Mycena</taxon>
    </lineage>
</organism>
<proteinExistence type="predicted"/>
<dbReference type="Proteomes" id="UP000636479">
    <property type="component" value="Unassembled WGS sequence"/>
</dbReference>
<sequence>MNLESEHQTLWDNFWSNGPEYSSNHSEPLHLVQHIKTIEVNDSWLAPASAIKVPPVMQGDKNERLESEVLEQQDKIPTQLRCLELSQKIRDALISLNANSVTKTNPALIIRKEYIEFFQCALDGIEAGKRNRFFVTGKTFLSYYIVLRLLASGTPFFLVNEASSAYHFSTDGVQRYSLIDRTRSLHEKLVTSWVIIDIDAEWTIPPLFMNPLCLVWTSSPVHSRMKRMRNHFSATIWYMLPWDTTEIVAATELLGLEPKVITKMYAMYGPVARDLFDTAVTTERERIEAAQMQINEMITDARHFLLTEENLSGVQPSHQIFLIRPRRMFDDGRHYWSRSQYDAEFRSEFMAQKFAECAQQHLDLLQFNIATAFNMSSTRGLAGKMFETLIHRAIVFNQTLLPDVFGRVSAPSISITGSTTKFSLAFDPARQALQLPLYLHPTAHNFGAVDAIIVTNASIGLLQISLSATFYRRDFGAMLDILDWMKTGAVCDQPIYYCLVGFNIDNIRRLMSQASKSLEEAKEMDAEELSKAFPTRDQVVAHKHLANFQVVGYIFNRREGFIRV</sequence>
<comment type="caution">
    <text evidence="1">The sequence shown here is derived from an EMBL/GenBank/DDBJ whole genome shotgun (WGS) entry which is preliminary data.</text>
</comment>
<reference evidence="1" key="1">
    <citation type="submission" date="2020-05" db="EMBL/GenBank/DDBJ databases">
        <title>Mycena genomes resolve the evolution of fungal bioluminescence.</title>
        <authorList>
            <person name="Tsai I.J."/>
        </authorList>
    </citation>
    <scope>NUCLEOTIDE SEQUENCE</scope>
    <source>
        <strain evidence="1">171206Taipei</strain>
    </source>
</reference>
<name>A0A8H6SP84_9AGAR</name>
<dbReference type="GeneID" id="59346337"/>
<accession>A0A8H6SP84</accession>
<evidence type="ECO:0000313" key="1">
    <source>
        <dbReference type="EMBL" id="KAF7301465.1"/>
    </source>
</evidence>
<dbReference type="PANTHER" id="PTHR33129">
    <property type="entry name" value="PROTEIN KINASE DOMAIN-CONTAINING PROTEIN-RELATED"/>
    <property type="match status" value="1"/>
</dbReference>
<dbReference type="EMBL" id="JACAZF010000006">
    <property type="protein sequence ID" value="KAF7301465.1"/>
    <property type="molecule type" value="Genomic_DNA"/>
</dbReference>
<dbReference type="PANTHER" id="PTHR33129:SF1">
    <property type="entry name" value="ATP-BINDING PROTEIN"/>
    <property type="match status" value="1"/>
</dbReference>
<keyword evidence="2" id="KW-1185">Reference proteome</keyword>
<evidence type="ECO:0000313" key="2">
    <source>
        <dbReference type="Proteomes" id="UP000636479"/>
    </source>
</evidence>
<protein>
    <submittedName>
        <fullName evidence="1">Uncharacterized protein</fullName>
    </submittedName>
</protein>
<dbReference type="OrthoDB" id="2910914at2759"/>
<dbReference type="AlphaFoldDB" id="A0A8H6SP84"/>